<dbReference type="Proteomes" id="UP001244640">
    <property type="component" value="Unassembled WGS sequence"/>
</dbReference>
<dbReference type="RefSeq" id="WP_307185517.1">
    <property type="nucleotide sequence ID" value="NZ_JAUTBA010000001.1"/>
</dbReference>
<dbReference type="Pfam" id="PF07980">
    <property type="entry name" value="SusD_RagB"/>
    <property type="match status" value="1"/>
</dbReference>
<dbReference type="InterPro" id="IPR033985">
    <property type="entry name" value="SusD-like_N"/>
</dbReference>
<evidence type="ECO:0000256" key="5">
    <source>
        <dbReference type="ARBA" id="ARBA00023237"/>
    </source>
</evidence>
<evidence type="ECO:0000256" key="4">
    <source>
        <dbReference type="ARBA" id="ARBA00023136"/>
    </source>
</evidence>
<evidence type="ECO:0000259" key="6">
    <source>
        <dbReference type="Pfam" id="PF07980"/>
    </source>
</evidence>
<evidence type="ECO:0000313" key="9">
    <source>
        <dbReference type="Proteomes" id="UP001244640"/>
    </source>
</evidence>
<dbReference type="PROSITE" id="PS51257">
    <property type="entry name" value="PROKAR_LIPOPROTEIN"/>
    <property type="match status" value="1"/>
</dbReference>
<dbReference type="InterPro" id="IPR011990">
    <property type="entry name" value="TPR-like_helical_dom_sf"/>
</dbReference>
<evidence type="ECO:0000259" key="7">
    <source>
        <dbReference type="Pfam" id="PF14322"/>
    </source>
</evidence>
<dbReference type="SUPFAM" id="SSF48452">
    <property type="entry name" value="TPR-like"/>
    <property type="match status" value="1"/>
</dbReference>
<feature type="domain" description="SusD-like N-terminal" evidence="7">
    <location>
        <begin position="97"/>
        <end position="241"/>
    </location>
</feature>
<keyword evidence="4" id="KW-0472">Membrane</keyword>
<name>A0ABU0U446_9SPHI</name>
<comment type="similarity">
    <text evidence="2">Belongs to the SusD family.</text>
</comment>
<sequence>MMKIIIKDYSRRITLAIAVLTLGGGIAGCEKYVDIKTQGQLTPGTIENYRYLLNNTTTFEAAPALSDMAADDLEIIDGSAQQKSLSGSDSYGYYSRSYQWADDIYPIGNQNFKDDNWSRLYNAIAYANTVIAEVPKVSDGTPAEISQLAAEAKIHRASAYLMLANTYAKPYLRESANTELGVPLILQPTTEQSLNRGTLQQVYDAILADIEAALPALPAKQQFTTLPSKASAYGLLARTYLYMNSYADAAKAADQALALNDKLVDLTKITDTTMVNYPLRIYNPEILLSKVPINGITAYSPTAFRLSKDLLSLFDGSDQRYNLFTVPGSKISAWEVYDGRYYYLDFIKNEGRNVGPSVPEMLLIKAEAAARDNQAATAMALVNRLRASRIMPGSTVNLSATDAEDALVKVMQERRREFMFRMLRWWDMRRLKNDTRFQKTYTRTFGGNTFTLAPNSNRYVFRIAQYEINLSPEIVQNP</sequence>
<evidence type="ECO:0000256" key="1">
    <source>
        <dbReference type="ARBA" id="ARBA00004442"/>
    </source>
</evidence>
<accession>A0ABU0U446</accession>
<keyword evidence="9" id="KW-1185">Reference proteome</keyword>
<reference evidence="8 9" key="1">
    <citation type="submission" date="2023-07" db="EMBL/GenBank/DDBJ databases">
        <title>Functional and genomic diversity of the sorghum phyllosphere microbiome.</title>
        <authorList>
            <person name="Shade A."/>
        </authorList>
    </citation>
    <scope>NUCLEOTIDE SEQUENCE [LARGE SCALE GENOMIC DNA]</scope>
    <source>
        <strain evidence="8 9">SORGH_AS_0892</strain>
    </source>
</reference>
<dbReference type="Pfam" id="PF14322">
    <property type="entry name" value="SusD-like_3"/>
    <property type="match status" value="1"/>
</dbReference>
<comment type="caution">
    <text evidence="8">The sequence shown here is derived from an EMBL/GenBank/DDBJ whole genome shotgun (WGS) entry which is preliminary data.</text>
</comment>
<keyword evidence="3" id="KW-0732">Signal</keyword>
<dbReference type="Gene3D" id="1.25.40.390">
    <property type="match status" value="2"/>
</dbReference>
<evidence type="ECO:0000256" key="3">
    <source>
        <dbReference type="ARBA" id="ARBA00022729"/>
    </source>
</evidence>
<gene>
    <name evidence="8" type="ORF">QE382_001716</name>
</gene>
<organism evidence="8 9">
    <name type="scientific">Sphingobacterium zeae</name>
    <dbReference type="NCBI Taxonomy" id="1776859"/>
    <lineage>
        <taxon>Bacteria</taxon>
        <taxon>Pseudomonadati</taxon>
        <taxon>Bacteroidota</taxon>
        <taxon>Sphingobacteriia</taxon>
        <taxon>Sphingobacteriales</taxon>
        <taxon>Sphingobacteriaceae</taxon>
        <taxon>Sphingobacterium</taxon>
    </lineage>
</organism>
<protein>
    <submittedName>
        <fullName evidence="8">Tetratricopeptide (TPR) repeat protein</fullName>
    </submittedName>
</protein>
<evidence type="ECO:0000313" key="8">
    <source>
        <dbReference type="EMBL" id="MDQ1149732.1"/>
    </source>
</evidence>
<proteinExistence type="inferred from homology"/>
<keyword evidence="5" id="KW-0998">Cell outer membrane</keyword>
<feature type="domain" description="RagB/SusD" evidence="6">
    <location>
        <begin position="360"/>
        <end position="478"/>
    </location>
</feature>
<evidence type="ECO:0000256" key="2">
    <source>
        <dbReference type="ARBA" id="ARBA00006275"/>
    </source>
</evidence>
<comment type="subcellular location">
    <subcellularLocation>
        <location evidence="1">Cell outer membrane</location>
    </subcellularLocation>
</comment>
<dbReference type="EMBL" id="JAUTBA010000001">
    <property type="protein sequence ID" value="MDQ1149732.1"/>
    <property type="molecule type" value="Genomic_DNA"/>
</dbReference>
<dbReference type="InterPro" id="IPR012944">
    <property type="entry name" value="SusD_RagB_dom"/>
</dbReference>